<feature type="transmembrane region" description="Helical" evidence="1">
    <location>
        <begin position="12"/>
        <end position="32"/>
    </location>
</feature>
<organism evidence="2">
    <name type="scientific">Anopheles aquasalis</name>
    <name type="common">Malaria mosquito</name>
    <dbReference type="NCBI Taxonomy" id="42839"/>
    <lineage>
        <taxon>Eukaryota</taxon>
        <taxon>Metazoa</taxon>
        <taxon>Ecdysozoa</taxon>
        <taxon>Arthropoda</taxon>
        <taxon>Hexapoda</taxon>
        <taxon>Insecta</taxon>
        <taxon>Pterygota</taxon>
        <taxon>Neoptera</taxon>
        <taxon>Endopterygota</taxon>
        <taxon>Diptera</taxon>
        <taxon>Nematocera</taxon>
        <taxon>Culicoidea</taxon>
        <taxon>Culicidae</taxon>
        <taxon>Anophelinae</taxon>
        <taxon>Anopheles</taxon>
    </lineage>
</organism>
<name>T1DP59_ANOAQ</name>
<dbReference type="AlphaFoldDB" id="T1DP59"/>
<proteinExistence type="evidence at transcript level"/>
<sequence length="99" mass="10981">MVNLLIQCIKRLYLCVCVCLLFCFHLAGPAMLEAPPNAQGIRLFHFTWFVVLTSGFGHLSTDLMAKSADLLHSLCQRFLCSVATLGPLVNTLILRFGEP</sequence>
<protein>
    <submittedName>
        <fullName evidence="2">Uncharacterized protein</fullName>
    </submittedName>
</protein>
<keyword evidence="1" id="KW-0812">Transmembrane</keyword>
<accession>T1DP59</accession>
<feature type="transmembrane region" description="Helical" evidence="1">
    <location>
        <begin position="44"/>
        <end position="65"/>
    </location>
</feature>
<evidence type="ECO:0000256" key="1">
    <source>
        <dbReference type="SAM" id="Phobius"/>
    </source>
</evidence>
<keyword evidence="1" id="KW-1133">Transmembrane helix</keyword>
<dbReference type="EMBL" id="GAMD01002230">
    <property type="protein sequence ID" value="JAA99360.1"/>
    <property type="molecule type" value="mRNA"/>
</dbReference>
<keyword evidence="1" id="KW-0472">Membrane</keyword>
<evidence type="ECO:0000313" key="2">
    <source>
        <dbReference type="EMBL" id="JAA99360.1"/>
    </source>
</evidence>
<reference evidence="2" key="1">
    <citation type="submission" date="2013-07" db="EMBL/GenBank/DDBJ databases">
        <title>Transcriptome sequencing and developmental regulation of gene expression in Anopheles aquasalis.</title>
        <authorList>
            <consortium name="Brazilian Malaria Network (MCT/CNPq/MS/SCTIE/DECIT/PRONEX 555648/2009-5) and Research Network on Bioactive Molecules from Arthropod Vectors (NAP-MOBIARVE"/>
            <consortium name="University of Sao Paulo)"/>
            <person name="Marinotti O."/>
            <person name="Ribeiro J.M.C."/>
            <person name="Costa-da-Silva A.L."/>
            <person name="Silva M.C.P."/>
            <person name="Lopes A.R."/>
            <person name="Barros M.S."/>
            <person name="Sa-Nunes A."/>
            <person name="Konjin B.B."/>
            <person name="Carvalho E."/>
            <person name="Suesdek L."/>
            <person name="Silva-Neto M.A.C."/>
            <person name="Capurro M.L."/>
        </authorList>
    </citation>
    <scope>NUCLEOTIDE SEQUENCE</scope>
    <source>
        <tissue evidence="2">Whole body</tissue>
    </source>
</reference>